<sequence length="350" mass="39132">MDKSNLTETLTAILQSKTNKVLSKSILHTADAMKISSSIDRFCQQNLGSSVVSCLYAGFSVGASFGLTLLDGREIFLKLHKPTSNEDLNAISMNSLTTISHIQGHLAEAGFPCPNVILQPIKYENSIITVQSFEDVGEQKDAHDPLIRKALARTFSELIARTQSYKAEKDLTYGRLFTTPSLYPNPHNELFNFEKTAKGAEWIDEIAITAKKVTNEVKGETVIGHADWSLKNLRLQGNKVVMVYDWDSLTLEDELNLLGIAAATFPTSWDIETKITPSPEEAYLFVREYEYFRGKSFSKKELEKIAAATTYCIAYTARCEHAIDSFGNRLEGSFRQALEKINGNKSLYFL</sequence>
<name>A0ABW0LJ29_9BACI</name>
<evidence type="ECO:0000313" key="3">
    <source>
        <dbReference type="Proteomes" id="UP001596147"/>
    </source>
</evidence>
<protein>
    <submittedName>
        <fullName evidence="2">Phosphotransferase</fullName>
    </submittedName>
</protein>
<feature type="domain" description="Aminoglycoside phosphotransferase" evidence="1">
    <location>
        <begin position="101"/>
        <end position="270"/>
    </location>
</feature>
<dbReference type="Pfam" id="PF01636">
    <property type="entry name" value="APH"/>
    <property type="match status" value="1"/>
</dbReference>
<dbReference type="InterPro" id="IPR011009">
    <property type="entry name" value="Kinase-like_dom_sf"/>
</dbReference>
<dbReference type="RefSeq" id="WP_382350205.1">
    <property type="nucleotide sequence ID" value="NZ_JBHSMC010000011.1"/>
</dbReference>
<evidence type="ECO:0000259" key="1">
    <source>
        <dbReference type="Pfam" id="PF01636"/>
    </source>
</evidence>
<dbReference type="Proteomes" id="UP001596147">
    <property type="component" value="Unassembled WGS sequence"/>
</dbReference>
<gene>
    <name evidence="2" type="ORF">ACFPM4_08595</name>
</gene>
<keyword evidence="3" id="KW-1185">Reference proteome</keyword>
<dbReference type="SUPFAM" id="SSF56112">
    <property type="entry name" value="Protein kinase-like (PK-like)"/>
    <property type="match status" value="1"/>
</dbReference>
<organism evidence="2 3">
    <name type="scientific">Lederbergia graminis</name>
    <dbReference type="NCBI Taxonomy" id="735518"/>
    <lineage>
        <taxon>Bacteria</taxon>
        <taxon>Bacillati</taxon>
        <taxon>Bacillota</taxon>
        <taxon>Bacilli</taxon>
        <taxon>Bacillales</taxon>
        <taxon>Bacillaceae</taxon>
        <taxon>Lederbergia</taxon>
    </lineage>
</organism>
<dbReference type="EMBL" id="JBHSMC010000011">
    <property type="protein sequence ID" value="MFC5464811.1"/>
    <property type="molecule type" value="Genomic_DNA"/>
</dbReference>
<reference evidence="3" key="1">
    <citation type="journal article" date="2019" name="Int. J. Syst. Evol. Microbiol.">
        <title>The Global Catalogue of Microorganisms (GCM) 10K type strain sequencing project: providing services to taxonomists for standard genome sequencing and annotation.</title>
        <authorList>
            <consortium name="The Broad Institute Genomics Platform"/>
            <consortium name="The Broad Institute Genome Sequencing Center for Infectious Disease"/>
            <person name="Wu L."/>
            <person name="Ma J."/>
        </authorList>
    </citation>
    <scope>NUCLEOTIDE SEQUENCE [LARGE SCALE GENOMIC DNA]</scope>
    <source>
        <strain evidence="3">CGMCC 1.12237</strain>
    </source>
</reference>
<evidence type="ECO:0000313" key="2">
    <source>
        <dbReference type="EMBL" id="MFC5464811.1"/>
    </source>
</evidence>
<proteinExistence type="predicted"/>
<comment type="caution">
    <text evidence="2">The sequence shown here is derived from an EMBL/GenBank/DDBJ whole genome shotgun (WGS) entry which is preliminary data.</text>
</comment>
<dbReference type="InterPro" id="IPR002575">
    <property type="entry name" value="Aminoglycoside_PTrfase"/>
</dbReference>
<accession>A0ABW0LJ29</accession>